<gene>
    <name evidence="1" type="ORF">AVEN_58201_1</name>
</gene>
<evidence type="ECO:0000313" key="2">
    <source>
        <dbReference type="Proteomes" id="UP000499080"/>
    </source>
</evidence>
<organism evidence="1 2">
    <name type="scientific">Araneus ventricosus</name>
    <name type="common">Orbweaver spider</name>
    <name type="synonym">Epeira ventricosa</name>
    <dbReference type="NCBI Taxonomy" id="182803"/>
    <lineage>
        <taxon>Eukaryota</taxon>
        <taxon>Metazoa</taxon>
        <taxon>Ecdysozoa</taxon>
        <taxon>Arthropoda</taxon>
        <taxon>Chelicerata</taxon>
        <taxon>Arachnida</taxon>
        <taxon>Araneae</taxon>
        <taxon>Araneomorphae</taxon>
        <taxon>Entelegynae</taxon>
        <taxon>Araneoidea</taxon>
        <taxon>Araneidae</taxon>
        <taxon>Araneus</taxon>
    </lineage>
</organism>
<protein>
    <submittedName>
        <fullName evidence="1">Uncharacterized protein</fullName>
    </submittedName>
</protein>
<dbReference type="Proteomes" id="UP000499080">
    <property type="component" value="Unassembled WGS sequence"/>
</dbReference>
<keyword evidence="2" id="KW-1185">Reference proteome</keyword>
<comment type="caution">
    <text evidence="1">The sequence shown here is derived from an EMBL/GenBank/DDBJ whole genome shotgun (WGS) entry which is preliminary data.</text>
</comment>
<proteinExistence type="predicted"/>
<dbReference type="EMBL" id="BGPR01007191">
    <property type="protein sequence ID" value="GBN24999.1"/>
    <property type="molecule type" value="Genomic_DNA"/>
</dbReference>
<reference evidence="1 2" key="1">
    <citation type="journal article" date="2019" name="Sci. Rep.">
        <title>Orb-weaving spider Araneus ventricosus genome elucidates the spidroin gene catalogue.</title>
        <authorList>
            <person name="Kono N."/>
            <person name="Nakamura H."/>
            <person name="Ohtoshi R."/>
            <person name="Moran D.A.P."/>
            <person name="Shinohara A."/>
            <person name="Yoshida Y."/>
            <person name="Fujiwara M."/>
            <person name="Mori M."/>
            <person name="Tomita M."/>
            <person name="Arakawa K."/>
        </authorList>
    </citation>
    <scope>NUCLEOTIDE SEQUENCE [LARGE SCALE GENOMIC DNA]</scope>
</reference>
<name>A0A4Y2MEC9_ARAVE</name>
<sequence>MSCYTGFEPSTRSFCGPFKLGRTITYTCFNYPAGVSYTIDFVYPYRKKSKKLRSGKRSWFINSPSLQSKGHAHIASSVLPYQCILLLQRPRQKCSRLKSPISLPTIPCQ</sequence>
<dbReference type="AlphaFoldDB" id="A0A4Y2MEC9"/>
<accession>A0A4Y2MEC9</accession>
<evidence type="ECO:0000313" key="1">
    <source>
        <dbReference type="EMBL" id="GBN24999.1"/>
    </source>
</evidence>